<feature type="region of interest" description="Disordered" evidence="1">
    <location>
        <begin position="525"/>
        <end position="761"/>
    </location>
</feature>
<feature type="compositionally biased region" description="Polar residues" evidence="1">
    <location>
        <begin position="593"/>
        <end position="605"/>
    </location>
</feature>
<dbReference type="Gene3D" id="1.10.287.1060">
    <property type="entry name" value="ESAT-6-like"/>
    <property type="match status" value="1"/>
</dbReference>
<evidence type="ECO:0000313" key="2">
    <source>
        <dbReference type="EMBL" id="MFF4022091.1"/>
    </source>
</evidence>
<comment type="caution">
    <text evidence="2">The sequence shown here is derived from an EMBL/GenBank/DDBJ whole genome shotgun (WGS) entry which is preliminary data.</text>
</comment>
<dbReference type="Proteomes" id="UP001602089">
    <property type="component" value="Unassembled WGS sequence"/>
</dbReference>
<sequence>MAEKANIGLGAGDAGAWVTIGGKDVDRSANWAGYGHHDSSDMAANRAIGDDDGRYDPNSDADGILKGAAPFANSGYNSGLNPFYRESEGWLHWFHLVQARYAFSGGTSDIPALKKEDEMDRLYNLQASMQLNHLVGAAQRISNALPKVRQAHSDQQQATQRLAGCWQGSSGETAQDKLAKLNTWAEDVSDELEPLPDILCTAVDEIKSCLQRKADAFAKFQGIHRINGVDMTNGNSHGVGINLRDDDDAASENDDVSMIINYAARRGVGDHARARIQVLADNGVFGPNRGGLLHYLPAMTDSSTMADGSGCGMTVFDDKAQALCVVWRNHFRESAEGYFKAYSNLCHETDVAIQGYLKVVTDALNSFGHIRKPPQPDTPGKETPSPGPSTPAGPAPGPASTTPSAVTPTTPATVTPTVPSATNPSATQFNPAQILSSLASQASQTVQQGLTQTLQQGLSQIQNVAQQGLGSLGSNVSGLGSQLSGVGSHLTDVKNLPGSKELANLSALGGNLTVTQAPNGTIIAKVTGPEGKSQEYSMGIKDGVPFLKPGPDESADPTAGGPSDEKGSHPGGARSSGPGPGPGGASAAGSSAQSLTPAPSGTATPGSVPGHAVEPRTDNSNAGSGAGTNVPAAPGMPMSGMPHAPGGGGKSAPDSERPPSGIVPPKPLWTTVPDAGGQIPDGPAGPDGPGPELATVGPLDGGVPQSPSAGPELATVGPLESVPSAPTSPSQAHTTTDSPPPAAARPSTAGVRIEIDTGDAK</sequence>
<gene>
    <name evidence="2" type="ORF">ACFYY5_04530</name>
</gene>
<evidence type="ECO:0000313" key="3">
    <source>
        <dbReference type="Proteomes" id="UP001602089"/>
    </source>
</evidence>
<accession>A0ABW6T7E8</accession>
<feature type="compositionally biased region" description="Pro residues" evidence="1">
    <location>
        <begin position="385"/>
        <end position="397"/>
    </location>
</feature>
<feature type="compositionally biased region" description="Low complexity" evidence="1">
    <location>
        <begin position="398"/>
        <end position="427"/>
    </location>
</feature>
<protein>
    <submittedName>
        <fullName evidence="2">Uncharacterized protein</fullName>
    </submittedName>
</protein>
<feature type="region of interest" description="Disordered" evidence="1">
    <location>
        <begin position="368"/>
        <end position="428"/>
    </location>
</feature>
<dbReference type="RefSeq" id="WP_146165253.1">
    <property type="nucleotide sequence ID" value="NZ_JADLPS010000002.1"/>
</dbReference>
<name>A0ABW6T7E8_9NOCA</name>
<feature type="compositionally biased region" description="Low complexity" evidence="1">
    <location>
        <begin position="673"/>
        <end position="684"/>
    </location>
</feature>
<reference evidence="2 3" key="1">
    <citation type="submission" date="2024-10" db="EMBL/GenBank/DDBJ databases">
        <title>The Natural Products Discovery Center: Release of the First 8490 Sequenced Strains for Exploring Actinobacteria Biosynthetic Diversity.</title>
        <authorList>
            <person name="Kalkreuter E."/>
            <person name="Kautsar S.A."/>
            <person name="Yang D."/>
            <person name="Bader C.D."/>
            <person name="Teijaro C.N."/>
            <person name="Fluegel L."/>
            <person name="Davis C.M."/>
            <person name="Simpson J.R."/>
            <person name="Lauterbach L."/>
            <person name="Steele A.D."/>
            <person name="Gui C."/>
            <person name="Meng S."/>
            <person name="Li G."/>
            <person name="Viehrig K."/>
            <person name="Ye F."/>
            <person name="Su P."/>
            <person name="Kiefer A.F."/>
            <person name="Nichols A."/>
            <person name="Cepeda A.J."/>
            <person name="Yan W."/>
            <person name="Fan B."/>
            <person name="Jiang Y."/>
            <person name="Adhikari A."/>
            <person name="Zheng C.-J."/>
            <person name="Schuster L."/>
            <person name="Cowan T.M."/>
            <person name="Smanski M.J."/>
            <person name="Chevrette M.G."/>
            <person name="De Carvalho L.P.S."/>
            <person name="Shen B."/>
        </authorList>
    </citation>
    <scope>NUCLEOTIDE SEQUENCE [LARGE SCALE GENOMIC DNA]</scope>
    <source>
        <strain evidence="2 3">NPDC001867</strain>
    </source>
</reference>
<dbReference type="EMBL" id="JBIATK010000001">
    <property type="protein sequence ID" value="MFF4022091.1"/>
    <property type="molecule type" value="Genomic_DNA"/>
</dbReference>
<keyword evidence="3" id="KW-1185">Reference proteome</keyword>
<dbReference type="SUPFAM" id="SSF140453">
    <property type="entry name" value="EsxAB dimer-like"/>
    <property type="match status" value="1"/>
</dbReference>
<organism evidence="2 3">
    <name type="scientific">Nocardia elegans</name>
    <dbReference type="NCBI Taxonomy" id="300029"/>
    <lineage>
        <taxon>Bacteria</taxon>
        <taxon>Bacillati</taxon>
        <taxon>Actinomycetota</taxon>
        <taxon>Actinomycetes</taxon>
        <taxon>Mycobacteriales</taxon>
        <taxon>Nocardiaceae</taxon>
        <taxon>Nocardia</taxon>
    </lineage>
</organism>
<feature type="compositionally biased region" description="Polar residues" evidence="1">
    <location>
        <begin position="724"/>
        <end position="733"/>
    </location>
</feature>
<proteinExistence type="predicted"/>
<evidence type="ECO:0000256" key="1">
    <source>
        <dbReference type="SAM" id="MobiDB-lite"/>
    </source>
</evidence>
<feature type="compositionally biased region" description="Low complexity" evidence="1">
    <location>
        <begin position="631"/>
        <end position="644"/>
    </location>
</feature>
<dbReference type="InterPro" id="IPR036689">
    <property type="entry name" value="ESAT-6-like_sf"/>
</dbReference>